<dbReference type="GeneID" id="56076812"/>
<evidence type="ECO:0000259" key="2">
    <source>
        <dbReference type="PROSITE" id="PS50234"/>
    </source>
</evidence>
<dbReference type="SMART" id="SM00327">
    <property type="entry name" value="VWA"/>
    <property type="match status" value="1"/>
</dbReference>
<dbReference type="Pfam" id="PF00092">
    <property type="entry name" value="VWA"/>
    <property type="match status" value="1"/>
</dbReference>
<dbReference type="PANTHER" id="PTHR22588">
    <property type="entry name" value="VWFA DOMAIN-CONTAINING PROTEIN"/>
    <property type="match status" value="1"/>
</dbReference>
<dbReference type="EMBL" id="CP058910">
    <property type="protein sequence ID" value="QLH76346.1"/>
    <property type="molecule type" value="Genomic_DNA"/>
</dbReference>
<dbReference type="InterPro" id="IPR052229">
    <property type="entry name" value="Collagen-VI/PIF"/>
</dbReference>
<dbReference type="PROSITE" id="PS50234">
    <property type="entry name" value="VWFA"/>
    <property type="match status" value="1"/>
</dbReference>
<proteinExistence type="predicted"/>
<dbReference type="InterPro" id="IPR055713">
    <property type="entry name" value="DUF7289"/>
</dbReference>
<dbReference type="InterPro" id="IPR036465">
    <property type="entry name" value="vWFA_dom_sf"/>
</dbReference>
<evidence type="ECO:0000256" key="1">
    <source>
        <dbReference type="SAM" id="Phobius"/>
    </source>
</evidence>
<accession>A0A7D5NYD3</accession>
<dbReference type="PANTHER" id="PTHR22588:SF3">
    <property type="entry name" value="VWFA DOMAIN-CONTAINING PROTEIN"/>
    <property type="match status" value="1"/>
</dbReference>
<dbReference type="KEGG" id="hrr:HZS55_03075"/>
<protein>
    <submittedName>
        <fullName evidence="3">VWA domain-containing protein</fullName>
    </submittedName>
</protein>
<name>A0A7D5NYD3_9EURY</name>
<dbReference type="Proteomes" id="UP000509667">
    <property type="component" value="Chromosome"/>
</dbReference>
<reference evidence="3 4" key="1">
    <citation type="submission" date="2020-07" db="EMBL/GenBank/DDBJ databases">
        <title>Halosimplex pelagicum sp. nov. and Halosimplex rubrum sp. nov., isolated from salted brown alga Laminaria, and emended description of the genus Halosimplex.</title>
        <authorList>
            <person name="Cui H."/>
        </authorList>
    </citation>
    <scope>NUCLEOTIDE SEQUENCE [LARGE SCALE GENOMIC DNA]</scope>
    <source>
        <strain evidence="3 4">R27</strain>
    </source>
</reference>
<sequence>MGTNRKSADARGQTGIIGMVILIGLVLVGAMLVLYGGSTVIESLQQDRADTSARVVMEGADSKLATLTNSEYSARERFSLGELERNRARLVRDGFLNVTVNENATCATNIPLSSIRYENADDETVAYEAGGVWVGGDEGSAMQTAPDFQFRNGSLDIAVTNMTGEVSNANNRAFYNATTSQRESVRRSQQVITGTCARPNNVTVEVRSDFYEAWGQYLAAELGTEPETFDSNRTVRVTLTQDRLPRRVDDSRNHVINMSGAPYMDDVEIDGNTVRVTKNTSNQYSVYVEALSKNRVDIGQIRRIEDAQNVTGPPLDVVFVVDESGSMLSTTSDGVRKIQAAQDAIKQFTGQLNASKDRVGLVGYSQPGAGPSYTDGSDAAWPYLTHGRYLTPPSDAFNSTVDTTGPANSYVSTYGSAGVDVANVLQHLKSNQTRESIVVFLSDGEFNGHTMDGIDSGDPNEAAEQRASTSAQQDAAVYTVGFGQSTGDFNESVLQEIATTTGGEYYYASDKDDLSEVFVNIATRISSTKQIARLPTSTSLQTGAGGAYAPQIAGDTDRVAVNVTDGTRYLNINDPTSPTLFSHAFAVTDNETVSFNASTYNCAEWRGTGITRSHNGSTYQVTRCSNMTTRDDAVGAGNASVFLDGKNMTTFFERDDPAWWQESVRDAIDSRSDVRLNTTSNITHMKSNQALVVLEYPDGTNSTNRLVLLYQVGLAESEATPEGIVNVRVNDVRVAG</sequence>
<organism evidence="3 4">
    <name type="scientific">Halosimplex rubrum</name>
    <dbReference type="NCBI Taxonomy" id="869889"/>
    <lineage>
        <taxon>Archaea</taxon>
        <taxon>Methanobacteriati</taxon>
        <taxon>Methanobacteriota</taxon>
        <taxon>Stenosarchaea group</taxon>
        <taxon>Halobacteria</taxon>
        <taxon>Halobacteriales</taxon>
        <taxon>Haloarculaceae</taxon>
        <taxon>Halosimplex</taxon>
    </lineage>
</organism>
<keyword evidence="1" id="KW-0472">Membrane</keyword>
<feature type="transmembrane region" description="Helical" evidence="1">
    <location>
        <begin position="12"/>
        <end position="35"/>
    </location>
</feature>
<gene>
    <name evidence="3" type="ORF">HZS55_03075</name>
</gene>
<keyword evidence="1" id="KW-1133">Transmembrane helix</keyword>
<keyword evidence="1" id="KW-0812">Transmembrane</keyword>
<dbReference type="SUPFAM" id="SSF53300">
    <property type="entry name" value="vWA-like"/>
    <property type="match status" value="1"/>
</dbReference>
<dbReference type="OrthoDB" id="148042at2157"/>
<keyword evidence="4" id="KW-1185">Reference proteome</keyword>
<dbReference type="CDD" id="cd00198">
    <property type="entry name" value="vWFA"/>
    <property type="match status" value="1"/>
</dbReference>
<evidence type="ECO:0000313" key="3">
    <source>
        <dbReference type="EMBL" id="QLH76346.1"/>
    </source>
</evidence>
<dbReference type="InterPro" id="IPR002035">
    <property type="entry name" value="VWF_A"/>
</dbReference>
<dbReference type="RefSeq" id="WP_179910288.1">
    <property type="nucleotide sequence ID" value="NZ_CP058910.1"/>
</dbReference>
<feature type="domain" description="VWFA" evidence="2">
    <location>
        <begin position="316"/>
        <end position="521"/>
    </location>
</feature>
<dbReference type="AlphaFoldDB" id="A0A7D5NYD3"/>
<evidence type="ECO:0000313" key="4">
    <source>
        <dbReference type="Proteomes" id="UP000509667"/>
    </source>
</evidence>
<dbReference type="Pfam" id="PF23960">
    <property type="entry name" value="DUF7289"/>
    <property type="match status" value="1"/>
</dbReference>
<dbReference type="Gene3D" id="3.40.50.410">
    <property type="entry name" value="von Willebrand factor, type A domain"/>
    <property type="match status" value="1"/>
</dbReference>